<feature type="non-terminal residue" evidence="1">
    <location>
        <position position="198"/>
    </location>
</feature>
<accession>A0A0F9KBP9</accession>
<reference evidence="1" key="1">
    <citation type="journal article" date="2015" name="Nature">
        <title>Complex archaea that bridge the gap between prokaryotes and eukaryotes.</title>
        <authorList>
            <person name="Spang A."/>
            <person name="Saw J.H."/>
            <person name="Jorgensen S.L."/>
            <person name="Zaremba-Niedzwiedzka K."/>
            <person name="Martijn J."/>
            <person name="Lind A.E."/>
            <person name="van Eijk R."/>
            <person name="Schleper C."/>
            <person name="Guy L."/>
            <person name="Ettema T.J."/>
        </authorList>
    </citation>
    <scope>NUCLEOTIDE SEQUENCE</scope>
</reference>
<dbReference type="AlphaFoldDB" id="A0A0F9KBP9"/>
<gene>
    <name evidence="1" type="ORF">LCGC14_1348070</name>
</gene>
<proteinExistence type="predicted"/>
<protein>
    <submittedName>
        <fullName evidence="1">Uncharacterized protein</fullName>
    </submittedName>
</protein>
<sequence length="198" mass="22149">MKIQQRKPKATFVQSVVMVVLHSMKIRDVGNVMYAIFLISHIQGIKMLTELILHNFRSHLHTVIKLVKGVNMIIGKGQAGKTNIKRGVEWLHSNRPLKGKVHSWWCREKEDETYVQATTSEGTTVRIRKKVGGSVGYTLTWADGSIENFDTVGTKVPDKVKLALNLGELNLQGQMDLPYLVTKGTSEISRAVNAVVDL</sequence>
<dbReference type="Gene3D" id="3.40.50.300">
    <property type="entry name" value="P-loop containing nucleotide triphosphate hydrolases"/>
    <property type="match status" value="1"/>
</dbReference>
<name>A0A0F9KBP9_9ZZZZ</name>
<organism evidence="1">
    <name type="scientific">marine sediment metagenome</name>
    <dbReference type="NCBI Taxonomy" id="412755"/>
    <lineage>
        <taxon>unclassified sequences</taxon>
        <taxon>metagenomes</taxon>
        <taxon>ecological metagenomes</taxon>
    </lineage>
</organism>
<dbReference type="InterPro" id="IPR027417">
    <property type="entry name" value="P-loop_NTPase"/>
</dbReference>
<comment type="caution">
    <text evidence="1">The sequence shown here is derived from an EMBL/GenBank/DDBJ whole genome shotgun (WGS) entry which is preliminary data.</text>
</comment>
<dbReference type="EMBL" id="LAZR01008309">
    <property type="protein sequence ID" value="KKM79609.1"/>
    <property type="molecule type" value="Genomic_DNA"/>
</dbReference>
<evidence type="ECO:0000313" key="1">
    <source>
        <dbReference type="EMBL" id="KKM79609.1"/>
    </source>
</evidence>